<dbReference type="Gene3D" id="3.30.565.10">
    <property type="entry name" value="Histidine kinase-like ATPase, C-terminal domain"/>
    <property type="match status" value="1"/>
</dbReference>
<comment type="caution">
    <text evidence="3">The sequence shown here is derived from an EMBL/GenBank/DDBJ whole genome shotgun (WGS) entry which is preliminary data.</text>
</comment>
<keyword evidence="1" id="KW-1133">Transmembrane helix</keyword>
<evidence type="ECO:0000256" key="1">
    <source>
        <dbReference type="SAM" id="Phobius"/>
    </source>
</evidence>
<protein>
    <submittedName>
        <fullName evidence="3">GHKL domain-containing protein</fullName>
    </submittedName>
</protein>
<dbReference type="Pfam" id="PF14501">
    <property type="entry name" value="HATPase_c_5"/>
    <property type="match status" value="1"/>
</dbReference>
<evidence type="ECO:0000313" key="4">
    <source>
        <dbReference type="Proteomes" id="UP000274920"/>
    </source>
</evidence>
<dbReference type="PANTHER" id="PTHR40448:SF1">
    <property type="entry name" value="TWO-COMPONENT SENSOR HISTIDINE KINASE"/>
    <property type="match status" value="1"/>
</dbReference>
<dbReference type="SUPFAM" id="SSF55874">
    <property type="entry name" value="ATPase domain of HSP90 chaperone/DNA topoisomerase II/histidine kinase"/>
    <property type="match status" value="1"/>
</dbReference>
<keyword evidence="1" id="KW-0472">Membrane</keyword>
<dbReference type="GO" id="GO:0042802">
    <property type="term" value="F:identical protein binding"/>
    <property type="evidence" value="ECO:0007669"/>
    <property type="project" value="TreeGrafter"/>
</dbReference>
<dbReference type="Proteomes" id="UP000274920">
    <property type="component" value="Unassembled WGS sequence"/>
</dbReference>
<dbReference type="InterPro" id="IPR032834">
    <property type="entry name" value="NatK-like_C"/>
</dbReference>
<reference evidence="3" key="1">
    <citation type="submission" date="2018-10" db="EMBL/GenBank/DDBJ databases">
        <title>Schaedlerella arabinophila gen. nov. sp. nov., isolated from the mouse intestinal tract and comparative analysis with the genome of the closely related altered Schaedler flora strain ASF502.</title>
        <authorList>
            <person name="Miyake S."/>
            <person name="Soh M."/>
            <person name="Seedorf H."/>
        </authorList>
    </citation>
    <scope>NUCLEOTIDE SEQUENCE [LARGE SCALE GENOMIC DNA]</scope>
    <source>
        <strain evidence="3">DSM 106076</strain>
    </source>
</reference>
<name>A0A426DIT0_9FIRM</name>
<organism evidence="3 4">
    <name type="scientific">Schaedlerella arabinosiphila</name>
    <dbReference type="NCBI Taxonomy" id="2044587"/>
    <lineage>
        <taxon>Bacteria</taxon>
        <taxon>Bacillati</taxon>
        <taxon>Bacillota</taxon>
        <taxon>Clostridia</taxon>
        <taxon>Lachnospirales</taxon>
        <taxon>Lachnospiraceae</taxon>
        <taxon>Schaedlerella</taxon>
    </lineage>
</organism>
<dbReference type="PANTHER" id="PTHR40448">
    <property type="entry name" value="TWO-COMPONENT SENSOR HISTIDINE KINASE"/>
    <property type="match status" value="1"/>
</dbReference>
<proteinExistence type="predicted"/>
<dbReference type="AlphaFoldDB" id="A0A426DIT0"/>
<accession>A0A426DIT0</accession>
<feature type="transmembrane region" description="Helical" evidence="1">
    <location>
        <begin position="131"/>
        <end position="153"/>
    </location>
</feature>
<dbReference type="RefSeq" id="WP_125128244.1">
    <property type="nucleotide sequence ID" value="NZ_CASCYM010000004.1"/>
</dbReference>
<feature type="transmembrane region" description="Helical" evidence="1">
    <location>
        <begin position="192"/>
        <end position="214"/>
    </location>
</feature>
<gene>
    <name evidence="3" type="ORF">EBB54_16745</name>
</gene>
<feature type="transmembrane region" description="Helical" evidence="1">
    <location>
        <begin position="6"/>
        <end position="26"/>
    </location>
</feature>
<keyword evidence="1" id="KW-0812">Transmembrane</keyword>
<dbReference type="CDD" id="cd16935">
    <property type="entry name" value="HATPase_AgrC-ComD-like"/>
    <property type="match status" value="1"/>
</dbReference>
<evidence type="ECO:0000313" key="3">
    <source>
        <dbReference type="EMBL" id="RRK32817.1"/>
    </source>
</evidence>
<dbReference type="InterPro" id="IPR036890">
    <property type="entry name" value="HATPase_C_sf"/>
</dbReference>
<feature type="transmembrane region" description="Helical" evidence="1">
    <location>
        <begin position="38"/>
        <end position="54"/>
    </location>
</feature>
<feature type="transmembrane region" description="Helical" evidence="1">
    <location>
        <begin position="89"/>
        <end position="111"/>
    </location>
</feature>
<feature type="domain" description="Sensor histidine kinase NatK-like C-terminal" evidence="2">
    <location>
        <begin position="332"/>
        <end position="427"/>
    </location>
</feature>
<feature type="transmembrane region" description="Helical" evidence="1">
    <location>
        <begin position="165"/>
        <end position="186"/>
    </location>
</feature>
<keyword evidence="4" id="KW-1185">Reference proteome</keyword>
<evidence type="ECO:0000259" key="2">
    <source>
        <dbReference type="Pfam" id="PF14501"/>
    </source>
</evidence>
<dbReference type="EMBL" id="RHJS01000002">
    <property type="protein sequence ID" value="RRK32817.1"/>
    <property type="molecule type" value="Genomic_DNA"/>
</dbReference>
<sequence>MVKIILLTGIEALNLYLCIYLAYNLIAERADSRTVKQKVLLILICGIISFFNALNLQTLYYNNGVWITTDLFLMLLFKCRKERHNLMRGCIAILTKHLIIYIDYAMGFLLMNNDKVNYSMRTVLYSKSLKISGIFLAVRIILLIAVIILTSQIKRKFSDLHQTRRVLVIVDIISYLGVLLFQQLFLEEINQIYINSFYVTVALGVILCIVFYVYDSSASRREREQLINTTNKLMEQNYQKLYNEQKKLEYVTHDFKNHINLLIKYLKEEKYDEAIEYGSKLSSPLEVISQRSWSGNKTVDTILNTKLLEAEQKSIEVHMEVDHMVNFPLADYDLCVVLSNLFDNAIEACEYTKKEKKEIKITIKSTGTLCIIKFVNSMERKPIKKKQKYQTIKKDKEVHGIGLESVKSSLEKYQGTLLLDDTENQFTAVASVIEQSSFKIQEKEASEEIEDKKMKWRKRGKKHAENERIRWRFENRISGD</sequence>
<feature type="transmembrane region" description="Helical" evidence="1">
    <location>
        <begin position="60"/>
        <end position="77"/>
    </location>
</feature>